<evidence type="ECO:0000256" key="4">
    <source>
        <dbReference type="ARBA" id="ARBA00022989"/>
    </source>
</evidence>
<feature type="transmembrane region" description="Helical" evidence="6">
    <location>
        <begin position="250"/>
        <end position="271"/>
    </location>
</feature>
<organism evidence="8 9">
    <name type="scientific">Leuconostoc suionicum</name>
    <dbReference type="NCBI Taxonomy" id="1511761"/>
    <lineage>
        <taxon>Bacteria</taxon>
        <taxon>Bacillati</taxon>
        <taxon>Bacillota</taxon>
        <taxon>Bacilli</taxon>
        <taxon>Lactobacillales</taxon>
        <taxon>Lactobacillaceae</taxon>
        <taxon>Leuconostoc</taxon>
    </lineage>
</organism>
<keyword evidence="3 6" id="KW-0812">Transmembrane</keyword>
<keyword evidence="2" id="KW-1003">Cell membrane</keyword>
<feature type="transmembrane region" description="Helical" evidence="6">
    <location>
        <begin position="466"/>
        <end position="489"/>
    </location>
</feature>
<feature type="transmembrane region" description="Helical" evidence="6">
    <location>
        <begin position="402"/>
        <end position="420"/>
    </location>
</feature>
<dbReference type="PANTHER" id="PTHR30250">
    <property type="entry name" value="PST FAMILY PREDICTED COLANIC ACID TRANSPORTER"/>
    <property type="match status" value="1"/>
</dbReference>
<reference evidence="8 9" key="1">
    <citation type="submission" date="2018-02" db="EMBL/GenBank/DDBJ databases">
        <authorList>
            <person name="Cohen D.B."/>
            <person name="Kent A.D."/>
        </authorList>
    </citation>
    <scope>NUCLEOTIDE SEQUENCE [LARGE SCALE GENOMIC DNA]</scope>
    <source>
        <strain evidence="8 9">CECT 9216</strain>
    </source>
</reference>
<evidence type="ECO:0000256" key="3">
    <source>
        <dbReference type="ARBA" id="ARBA00022692"/>
    </source>
</evidence>
<feature type="transmembrane region" description="Helical" evidence="6">
    <location>
        <begin position="182"/>
        <end position="205"/>
    </location>
</feature>
<dbReference type="Proteomes" id="UP000239237">
    <property type="component" value="Unassembled WGS sequence"/>
</dbReference>
<proteinExistence type="predicted"/>
<keyword evidence="10" id="KW-1185">Reference proteome</keyword>
<feature type="transmembrane region" description="Helical" evidence="6">
    <location>
        <begin position="124"/>
        <end position="143"/>
    </location>
</feature>
<evidence type="ECO:0000313" key="8">
    <source>
        <dbReference type="EMBL" id="SPE06404.1"/>
    </source>
</evidence>
<feature type="transmembrane region" description="Helical" evidence="6">
    <location>
        <begin position="349"/>
        <end position="373"/>
    </location>
</feature>
<accession>A0A2N9K740</accession>
<feature type="transmembrane region" description="Helical" evidence="6">
    <location>
        <begin position="51"/>
        <end position="72"/>
    </location>
</feature>
<evidence type="ECO:0000313" key="9">
    <source>
        <dbReference type="Proteomes" id="UP000237923"/>
    </source>
</evidence>
<dbReference type="AlphaFoldDB" id="A0A2N9K740"/>
<sequence length="514" mass="58089">MKTNRMKLSILNSVITTGTQILTIILRFVTQTIFIHTLGASYLGINGLFTNIISVLSFADLGIGAAITYSLYKPMAEGNIEIINSIMFFFRKAYHIIGFSVALLGLVVMPFLDSFIKNNNIDHIELIFLLFLLNVVISYFFSYNQTLLIADQQGYKCSIVQVIFLILKVLLQIIVLLLSQSFFLYLLIQIIITLSTNIFISKLVIKQYPSLNMKRYVELPKDIYIKIKDNTIGMIGSKFGEIALSASDNIIMSMFIGLSTVGVYSNYVLLVNSASTLLTQFVGSVSASIGNFAVDVKDTMKQYELFKRHLFINNLVTILTSACLVSLLNPFIILWIGDQYILPTEVVDLMILNFVIISLRQTPITFISSYGLFKKIGLKSIIEAIVNVVVSVALVVRFNMGIRGVLIGTLVSNIIVNLFYEPFVVTKYGLNVKKYLDFIKSYIFSILTILFSCLTVQIVMKFMNLGGVLGLFVILCESIFISLIFFILFNIKSKEFKFFLGLLMYTYKDRFLKR</sequence>
<feature type="transmembrane region" description="Helical" evidence="6">
    <location>
        <begin position="21"/>
        <end position="45"/>
    </location>
</feature>
<feature type="transmembrane region" description="Helical" evidence="6">
    <location>
        <begin position="155"/>
        <end position="176"/>
    </location>
</feature>
<dbReference type="PANTHER" id="PTHR30250:SF26">
    <property type="entry name" value="PSMA PROTEIN"/>
    <property type="match status" value="1"/>
</dbReference>
<dbReference type="RefSeq" id="WP_105299485.1">
    <property type="nucleotide sequence ID" value="NZ_OKQR01000001.1"/>
</dbReference>
<dbReference type="InterPro" id="IPR050833">
    <property type="entry name" value="Poly_Biosynth_Transport"/>
</dbReference>
<feature type="transmembrane region" description="Helical" evidence="6">
    <location>
        <begin position="441"/>
        <end position="460"/>
    </location>
</feature>
<dbReference type="EMBL" id="OKQR01000001">
    <property type="protein sequence ID" value="SPD91179.1"/>
    <property type="molecule type" value="Genomic_DNA"/>
</dbReference>
<evidence type="ECO:0000256" key="6">
    <source>
        <dbReference type="SAM" id="Phobius"/>
    </source>
</evidence>
<feature type="transmembrane region" description="Helical" evidence="6">
    <location>
        <begin position="315"/>
        <end position="337"/>
    </location>
</feature>
<dbReference type="Proteomes" id="UP000237923">
    <property type="component" value="Unassembled WGS sequence"/>
</dbReference>
<name>A0A2N9K740_9LACO</name>
<dbReference type="EMBL" id="OKQU01000001">
    <property type="protein sequence ID" value="SPE06404.1"/>
    <property type="molecule type" value="Genomic_DNA"/>
</dbReference>
<evidence type="ECO:0000256" key="1">
    <source>
        <dbReference type="ARBA" id="ARBA00004651"/>
    </source>
</evidence>
<protein>
    <recommendedName>
        <fullName evidence="11">Polysaccharide biosynthesis protein</fullName>
    </recommendedName>
</protein>
<evidence type="ECO:0000256" key="5">
    <source>
        <dbReference type="ARBA" id="ARBA00023136"/>
    </source>
</evidence>
<feature type="transmembrane region" description="Helical" evidence="6">
    <location>
        <begin position="277"/>
        <end position="294"/>
    </location>
</feature>
<comment type="subcellular location">
    <subcellularLocation>
        <location evidence="1">Cell membrane</location>
        <topology evidence="1">Multi-pass membrane protein</topology>
    </subcellularLocation>
</comment>
<evidence type="ECO:0000313" key="7">
    <source>
        <dbReference type="EMBL" id="SPD91179.1"/>
    </source>
</evidence>
<keyword evidence="4 6" id="KW-1133">Transmembrane helix</keyword>
<evidence type="ECO:0008006" key="11">
    <source>
        <dbReference type="Google" id="ProtNLM"/>
    </source>
</evidence>
<evidence type="ECO:0000313" key="10">
    <source>
        <dbReference type="Proteomes" id="UP000239237"/>
    </source>
</evidence>
<gene>
    <name evidence="7" type="ORF">LES8486_00150</name>
    <name evidence="8" type="ORF">LES9216_00297</name>
</gene>
<dbReference type="GO" id="GO:0005886">
    <property type="term" value="C:plasma membrane"/>
    <property type="evidence" value="ECO:0007669"/>
    <property type="project" value="UniProtKB-SubCell"/>
</dbReference>
<keyword evidence="5 6" id="KW-0472">Membrane</keyword>
<reference evidence="7 10" key="2">
    <citation type="submission" date="2018-02" db="EMBL/GenBank/DDBJ databases">
        <authorList>
            <person name="Rodrigo-Torres L."/>
            <person name="Arahal R. D."/>
            <person name="Lucena T."/>
        </authorList>
    </citation>
    <scope>NUCLEOTIDE SEQUENCE [LARGE SCALE GENOMIC DNA]</scope>
    <source>
        <strain evidence="7 10">CECT 8486</strain>
    </source>
</reference>
<feature type="transmembrane region" description="Helical" evidence="6">
    <location>
        <begin position="380"/>
        <end position="396"/>
    </location>
</feature>
<evidence type="ECO:0000256" key="2">
    <source>
        <dbReference type="ARBA" id="ARBA00022475"/>
    </source>
</evidence>
<feature type="transmembrane region" description="Helical" evidence="6">
    <location>
        <begin position="93"/>
        <end position="112"/>
    </location>
</feature>